<keyword evidence="3" id="KW-1185">Reference proteome</keyword>
<reference evidence="2" key="1">
    <citation type="journal article" date="2021" name="Nat. Commun.">
        <title>Genetic determinants of endophytism in the Arabidopsis root mycobiome.</title>
        <authorList>
            <person name="Mesny F."/>
            <person name="Miyauchi S."/>
            <person name="Thiergart T."/>
            <person name="Pickel B."/>
            <person name="Atanasova L."/>
            <person name="Karlsson M."/>
            <person name="Huettel B."/>
            <person name="Barry K.W."/>
            <person name="Haridas S."/>
            <person name="Chen C."/>
            <person name="Bauer D."/>
            <person name="Andreopoulos W."/>
            <person name="Pangilinan J."/>
            <person name="LaButti K."/>
            <person name="Riley R."/>
            <person name="Lipzen A."/>
            <person name="Clum A."/>
            <person name="Drula E."/>
            <person name="Henrissat B."/>
            <person name="Kohler A."/>
            <person name="Grigoriev I.V."/>
            <person name="Martin F.M."/>
            <person name="Hacquard S."/>
        </authorList>
    </citation>
    <scope>NUCLEOTIDE SEQUENCE</scope>
    <source>
        <strain evidence="2">MPI-CAGE-AT-0023</strain>
    </source>
</reference>
<proteinExistence type="predicted"/>
<evidence type="ECO:0000313" key="2">
    <source>
        <dbReference type="EMBL" id="KAH7247652.1"/>
    </source>
</evidence>
<sequence>MLTFALRISLVLTSSKRVTAMGLDQSELSSVAIPYPMLSSARGVSRHNTGGGPRVESVRPPRAGLFVVGKPIG</sequence>
<dbReference type="RefSeq" id="XP_046048235.1">
    <property type="nucleotide sequence ID" value="XM_046193160.1"/>
</dbReference>
<dbReference type="Proteomes" id="UP000720189">
    <property type="component" value="Unassembled WGS sequence"/>
</dbReference>
<feature type="chain" id="PRO_5040136326" description="Secreted protein" evidence="1">
    <location>
        <begin position="21"/>
        <end position="73"/>
    </location>
</feature>
<evidence type="ECO:0000313" key="3">
    <source>
        <dbReference type="Proteomes" id="UP000720189"/>
    </source>
</evidence>
<dbReference type="EMBL" id="JAGMUX010000010">
    <property type="protein sequence ID" value="KAH7247652.1"/>
    <property type="molecule type" value="Genomic_DNA"/>
</dbReference>
<feature type="signal peptide" evidence="1">
    <location>
        <begin position="1"/>
        <end position="20"/>
    </location>
</feature>
<organism evidence="2 3">
    <name type="scientific">Fusarium redolens</name>
    <dbReference type="NCBI Taxonomy" id="48865"/>
    <lineage>
        <taxon>Eukaryota</taxon>
        <taxon>Fungi</taxon>
        <taxon>Dikarya</taxon>
        <taxon>Ascomycota</taxon>
        <taxon>Pezizomycotina</taxon>
        <taxon>Sordariomycetes</taxon>
        <taxon>Hypocreomycetidae</taxon>
        <taxon>Hypocreales</taxon>
        <taxon>Nectriaceae</taxon>
        <taxon>Fusarium</taxon>
        <taxon>Fusarium redolens species complex</taxon>
    </lineage>
</organism>
<evidence type="ECO:0000256" key="1">
    <source>
        <dbReference type="SAM" id="SignalP"/>
    </source>
</evidence>
<name>A0A9P9GZF2_FUSRE</name>
<protein>
    <recommendedName>
        <fullName evidence="4">Secreted protein</fullName>
    </recommendedName>
</protein>
<dbReference type="GeneID" id="70223114"/>
<gene>
    <name evidence="2" type="ORF">BKA55DRAFT_572698</name>
</gene>
<comment type="caution">
    <text evidence="2">The sequence shown here is derived from an EMBL/GenBank/DDBJ whole genome shotgun (WGS) entry which is preliminary data.</text>
</comment>
<keyword evidence="1" id="KW-0732">Signal</keyword>
<accession>A0A9P9GZF2</accession>
<dbReference type="AlphaFoldDB" id="A0A9P9GZF2"/>
<evidence type="ECO:0008006" key="4">
    <source>
        <dbReference type="Google" id="ProtNLM"/>
    </source>
</evidence>